<comment type="subcellular location">
    <subcellularLocation>
        <location evidence="1">Cell membrane</location>
        <topology evidence="1">Multi-pass membrane protein</topology>
    </subcellularLocation>
</comment>
<accession>A0A8J3M0U2</accession>
<dbReference type="EMBL" id="BONV01000001">
    <property type="protein sequence ID" value="GIG76975.1"/>
    <property type="molecule type" value="Genomic_DNA"/>
</dbReference>
<gene>
    <name evidence="9" type="ORF">Pka01_01020</name>
</gene>
<dbReference type="Proteomes" id="UP000630097">
    <property type="component" value="Unassembled WGS sequence"/>
</dbReference>
<keyword evidence="4 7" id="KW-1133">Transmembrane helix</keyword>
<feature type="domain" description="RDD" evidence="8">
    <location>
        <begin position="78"/>
        <end position="220"/>
    </location>
</feature>
<keyword evidence="2" id="KW-1003">Cell membrane</keyword>
<organism evidence="9 10">
    <name type="scientific">Planotetraspora kaengkrachanensis</name>
    <dbReference type="NCBI Taxonomy" id="575193"/>
    <lineage>
        <taxon>Bacteria</taxon>
        <taxon>Bacillati</taxon>
        <taxon>Actinomycetota</taxon>
        <taxon>Actinomycetes</taxon>
        <taxon>Streptosporangiales</taxon>
        <taxon>Streptosporangiaceae</taxon>
        <taxon>Planotetraspora</taxon>
    </lineage>
</organism>
<keyword evidence="3 7" id="KW-0812">Transmembrane</keyword>
<dbReference type="InterPro" id="IPR010432">
    <property type="entry name" value="RDD"/>
</dbReference>
<evidence type="ECO:0000259" key="8">
    <source>
        <dbReference type="Pfam" id="PF06271"/>
    </source>
</evidence>
<protein>
    <recommendedName>
        <fullName evidence="8">RDD domain-containing protein</fullName>
    </recommendedName>
</protein>
<sequence length="228" mass="23513">MTYGNDPGNPGGYPPPGGNYPPGGGYPPPPPGGNYPPGGGYPPPPPGGNYPPGGGYPPPPPGGGYGYGPPGGYAVPQYAHWGLRFGAWFIDSVIVGIPSGILYFIGVSMLASSFEVDPETGTVTTTGGSGAGLLFYGLGALVALAITLWLRYLEGTTGQTLGKRAVGIKTIKEETGEFLGFGMAFARALLHIVDALPGCIPIGYLWPIWDEKKQTFADKIVSSIVVRA</sequence>
<evidence type="ECO:0000313" key="9">
    <source>
        <dbReference type="EMBL" id="GIG76975.1"/>
    </source>
</evidence>
<dbReference type="Pfam" id="PF06271">
    <property type="entry name" value="RDD"/>
    <property type="match status" value="1"/>
</dbReference>
<evidence type="ECO:0000256" key="6">
    <source>
        <dbReference type="SAM" id="MobiDB-lite"/>
    </source>
</evidence>
<evidence type="ECO:0000256" key="4">
    <source>
        <dbReference type="ARBA" id="ARBA00022989"/>
    </source>
</evidence>
<dbReference type="GO" id="GO:0005886">
    <property type="term" value="C:plasma membrane"/>
    <property type="evidence" value="ECO:0007669"/>
    <property type="project" value="UniProtKB-SubCell"/>
</dbReference>
<feature type="compositionally biased region" description="Pro residues" evidence="6">
    <location>
        <begin position="12"/>
        <end position="55"/>
    </location>
</feature>
<dbReference type="PANTHER" id="PTHR36115:SF6">
    <property type="entry name" value="PROLINE-RICH ANTIGEN HOMOLOG"/>
    <property type="match status" value="1"/>
</dbReference>
<dbReference type="AlphaFoldDB" id="A0A8J3M0U2"/>
<dbReference type="InterPro" id="IPR051791">
    <property type="entry name" value="Pra-immunoreactive"/>
</dbReference>
<evidence type="ECO:0000256" key="1">
    <source>
        <dbReference type="ARBA" id="ARBA00004651"/>
    </source>
</evidence>
<evidence type="ECO:0000256" key="3">
    <source>
        <dbReference type="ARBA" id="ARBA00022692"/>
    </source>
</evidence>
<dbReference type="RefSeq" id="WP_203880511.1">
    <property type="nucleotide sequence ID" value="NZ_BAABHH010000001.1"/>
</dbReference>
<evidence type="ECO:0000256" key="5">
    <source>
        <dbReference type="ARBA" id="ARBA00023136"/>
    </source>
</evidence>
<dbReference type="PANTHER" id="PTHR36115">
    <property type="entry name" value="PROLINE-RICH ANTIGEN HOMOLOG-RELATED"/>
    <property type="match status" value="1"/>
</dbReference>
<reference evidence="9 10" key="1">
    <citation type="submission" date="2021-01" db="EMBL/GenBank/DDBJ databases">
        <title>Whole genome shotgun sequence of Planotetraspora kaengkrachanensis NBRC 104272.</title>
        <authorList>
            <person name="Komaki H."/>
            <person name="Tamura T."/>
        </authorList>
    </citation>
    <scope>NUCLEOTIDE SEQUENCE [LARGE SCALE GENOMIC DNA]</scope>
    <source>
        <strain evidence="9 10">NBRC 104272</strain>
    </source>
</reference>
<proteinExistence type="predicted"/>
<evidence type="ECO:0000256" key="2">
    <source>
        <dbReference type="ARBA" id="ARBA00022475"/>
    </source>
</evidence>
<comment type="caution">
    <text evidence="9">The sequence shown here is derived from an EMBL/GenBank/DDBJ whole genome shotgun (WGS) entry which is preliminary data.</text>
</comment>
<keyword evidence="5 7" id="KW-0472">Membrane</keyword>
<feature type="transmembrane region" description="Helical" evidence="7">
    <location>
        <begin position="131"/>
        <end position="153"/>
    </location>
</feature>
<keyword evidence="10" id="KW-1185">Reference proteome</keyword>
<evidence type="ECO:0000313" key="10">
    <source>
        <dbReference type="Proteomes" id="UP000630097"/>
    </source>
</evidence>
<evidence type="ECO:0000256" key="7">
    <source>
        <dbReference type="SAM" id="Phobius"/>
    </source>
</evidence>
<feature type="region of interest" description="Disordered" evidence="6">
    <location>
        <begin position="1"/>
        <end position="55"/>
    </location>
</feature>
<name>A0A8J3M0U2_9ACTN</name>
<feature type="transmembrane region" description="Helical" evidence="7">
    <location>
        <begin position="88"/>
        <end position="111"/>
    </location>
</feature>